<dbReference type="PROSITE" id="PS51767">
    <property type="entry name" value="PEPTIDASE_A1"/>
    <property type="match status" value="1"/>
</dbReference>
<keyword evidence="12" id="KW-0732">Signal</keyword>
<evidence type="ECO:0000256" key="3">
    <source>
        <dbReference type="ARBA" id="ARBA00022670"/>
    </source>
</evidence>
<comment type="caution">
    <text evidence="14">The sequence shown here is derived from an EMBL/GenBank/DDBJ whole genome shotgun (WGS) entry which is preliminary data.</text>
</comment>
<dbReference type="CDD" id="cd05471">
    <property type="entry name" value="pepsin_like"/>
    <property type="match status" value="1"/>
</dbReference>
<reference evidence="14" key="1">
    <citation type="journal article" date="2021" name="Mol. Plant Pathol.">
        <title>A 20-kb lineage-specific genomic region tames virulence in pathogenic amphidiploid Verticillium longisporum.</title>
        <authorList>
            <person name="Harting R."/>
            <person name="Starke J."/>
            <person name="Kusch H."/>
            <person name="Poggeler S."/>
            <person name="Maurus I."/>
            <person name="Schluter R."/>
            <person name="Landesfeind M."/>
            <person name="Bulla I."/>
            <person name="Nowrousian M."/>
            <person name="de Jonge R."/>
            <person name="Stahlhut G."/>
            <person name="Hoff K.J."/>
            <person name="Asshauer K.P."/>
            <person name="Thurmer A."/>
            <person name="Stanke M."/>
            <person name="Daniel R."/>
            <person name="Morgenstern B."/>
            <person name="Thomma B.P.H.J."/>
            <person name="Kronstad J.W."/>
            <person name="Braus-Stromeyer S.A."/>
            <person name="Braus G.H."/>
        </authorList>
    </citation>
    <scope>NUCLEOTIDE SEQUENCE</scope>
    <source>
        <strain evidence="14">Vl32</strain>
    </source>
</reference>
<evidence type="ECO:0000256" key="12">
    <source>
        <dbReference type="SAM" id="SignalP"/>
    </source>
</evidence>
<evidence type="ECO:0000256" key="2">
    <source>
        <dbReference type="ARBA" id="ARBA00022475"/>
    </source>
</evidence>
<keyword evidence="4" id="KW-0064">Aspartyl protease</keyword>
<feature type="region of interest" description="Disordered" evidence="11">
    <location>
        <begin position="441"/>
        <end position="552"/>
    </location>
</feature>
<accession>A0A8I3AVD2</accession>
<evidence type="ECO:0000256" key="7">
    <source>
        <dbReference type="ARBA" id="ARBA00023180"/>
    </source>
</evidence>
<evidence type="ECO:0000256" key="11">
    <source>
        <dbReference type="SAM" id="MobiDB-lite"/>
    </source>
</evidence>
<evidence type="ECO:0000256" key="4">
    <source>
        <dbReference type="ARBA" id="ARBA00022750"/>
    </source>
</evidence>
<keyword evidence="7" id="KW-0325">Glycoprotein</keyword>
<gene>
    <name evidence="14" type="ORF">HYQ45_006790</name>
</gene>
<sequence length="570" mass="61083">MRSALVLLHLSLWITVSHAFFPWFPNYRCDEDDDCKAEKRAQLDGTAQDVVNAIRASGALKPSTFPVGQRRGFESEPVAKTVSRLLRKYSKYQPTPLADESTALAKRQNVYRVIEPEKTDQKYGAGIWQDGSDFSYFVQAKLGSEGKELYMLVDTGAGTSWVMGSDCASPACGLHNSFGPDDSKTFERVDEHYSVKYGSGSVKGSKVTDSINVAGMNLKFKFGVANETSDDFNHFPFDGILGLSLSGGESDNFMNIVADSKTLEKNIFCVFINRAADGPNTGELSFGACNNDKYIGDFTYTDVGSSNGDWAVPMDGLTYDGKKAGVKGKLAYIDTGTSYVFGPESDVKAFHENIPGSSSSDGTTWTVPCDSNEEVTYIFSGVSYTISAKDWRSKPKDGVCTSNIYGHEVVPNSWLLGDLFLKNVYAVFDADEKRIGFANRAPVPGAESENSNADETTKQASPTAKTTTSAQASTANPSPRPTLSEQQGQDSPSAEPAVPDSQPTTVSTGVTQPEPSIPTGQSLEGQSDQQTTGTSGADAAQTNEPSSGAQLRSHGVVSAVFAMAAMAAIY</sequence>
<feature type="compositionally biased region" description="Polar residues" evidence="11">
    <location>
        <begin position="481"/>
        <end position="492"/>
    </location>
</feature>
<dbReference type="PANTHER" id="PTHR47966:SF75">
    <property type="entry name" value="ENDOPEPTIDASE (CTSD), PUTATIVE (AFU_ORTHOLOGUE AFUA_4G07040)-RELATED"/>
    <property type="match status" value="1"/>
</dbReference>
<dbReference type="OrthoDB" id="660550at2759"/>
<dbReference type="InterPro" id="IPR001461">
    <property type="entry name" value="Aspartic_peptidase_A1"/>
</dbReference>
<feature type="chain" id="PRO_5034301630" evidence="12">
    <location>
        <begin position="20"/>
        <end position="570"/>
    </location>
</feature>
<keyword evidence="6" id="KW-0472">Membrane</keyword>
<evidence type="ECO:0000256" key="1">
    <source>
        <dbReference type="ARBA" id="ARBA00004236"/>
    </source>
</evidence>
<dbReference type="GO" id="GO:0006508">
    <property type="term" value="P:proteolysis"/>
    <property type="evidence" value="ECO:0007669"/>
    <property type="project" value="UniProtKB-KW"/>
</dbReference>
<dbReference type="GO" id="GO:0005886">
    <property type="term" value="C:plasma membrane"/>
    <property type="evidence" value="ECO:0007669"/>
    <property type="project" value="UniProtKB-SubCell"/>
</dbReference>
<dbReference type="InterPro" id="IPR034164">
    <property type="entry name" value="Pepsin-like_dom"/>
</dbReference>
<dbReference type="AlphaFoldDB" id="A0A8I3AVD2"/>
<dbReference type="GO" id="GO:0004190">
    <property type="term" value="F:aspartic-type endopeptidase activity"/>
    <property type="evidence" value="ECO:0007669"/>
    <property type="project" value="UniProtKB-KW"/>
</dbReference>
<feature type="domain" description="Peptidase A1" evidence="13">
    <location>
        <begin position="136"/>
        <end position="438"/>
    </location>
</feature>
<organism evidence="14 15">
    <name type="scientific">Verticillium longisporum</name>
    <name type="common">Verticillium dahliae var. longisporum</name>
    <dbReference type="NCBI Taxonomy" id="100787"/>
    <lineage>
        <taxon>Eukaryota</taxon>
        <taxon>Fungi</taxon>
        <taxon>Dikarya</taxon>
        <taxon>Ascomycota</taxon>
        <taxon>Pezizomycotina</taxon>
        <taxon>Sordariomycetes</taxon>
        <taxon>Hypocreomycetidae</taxon>
        <taxon>Glomerellales</taxon>
        <taxon>Plectosphaerellaceae</taxon>
        <taxon>Verticillium</taxon>
    </lineage>
</organism>
<keyword evidence="5" id="KW-0378">Hydrolase</keyword>
<comment type="subcellular location">
    <subcellularLocation>
        <location evidence="1">Cell membrane</location>
    </subcellularLocation>
</comment>
<feature type="signal peptide" evidence="12">
    <location>
        <begin position="1"/>
        <end position="19"/>
    </location>
</feature>
<evidence type="ECO:0000259" key="13">
    <source>
        <dbReference type="PROSITE" id="PS51767"/>
    </source>
</evidence>
<feature type="active site" evidence="9">
    <location>
        <position position="334"/>
    </location>
</feature>
<dbReference type="FunFam" id="2.40.70.10:FF:000060">
    <property type="entry name" value="Aspartic-type endopeptidase ctsD"/>
    <property type="match status" value="1"/>
</dbReference>
<evidence type="ECO:0000256" key="5">
    <source>
        <dbReference type="ARBA" id="ARBA00022801"/>
    </source>
</evidence>
<dbReference type="PANTHER" id="PTHR47966">
    <property type="entry name" value="BETA-SITE APP-CLEAVING ENZYME, ISOFORM A-RELATED"/>
    <property type="match status" value="1"/>
</dbReference>
<evidence type="ECO:0000313" key="14">
    <source>
        <dbReference type="EMBL" id="KAG7135521.1"/>
    </source>
</evidence>
<keyword evidence="10" id="KW-1015">Disulfide bond</keyword>
<evidence type="ECO:0000256" key="10">
    <source>
        <dbReference type="PIRSR" id="PIRSR601461-2"/>
    </source>
</evidence>
<dbReference type="EMBL" id="JAEMWZ010000120">
    <property type="protein sequence ID" value="KAG7135521.1"/>
    <property type="molecule type" value="Genomic_DNA"/>
</dbReference>
<evidence type="ECO:0000313" key="15">
    <source>
        <dbReference type="Proteomes" id="UP000689129"/>
    </source>
</evidence>
<feature type="disulfide bond" evidence="10">
    <location>
        <begin position="167"/>
        <end position="172"/>
    </location>
</feature>
<feature type="compositionally biased region" description="Polar residues" evidence="11">
    <location>
        <begin position="501"/>
        <end position="550"/>
    </location>
</feature>
<evidence type="ECO:0000256" key="6">
    <source>
        <dbReference type="ARBA" id="ARBA00023136"/>
    </source>
</evidence>
<dbReference type="Pfam" id="PF00026">
    <property type="entry name" value="Asp"/>
    <property type="match status" value="1"/>
</dbReference>
<protein>
    <submittedName>
        <fullName evidence="14">Aspartic-type endopeptidase ctsD like protein</fullName>
    </submittedName>
</protein>
<keyword evidence="3" id="KW-0645">Protease</keyword>
<name>A0A8I3AVD2_VERLO</name>
<dbReference type="Proteomes" id="UP000689129">
    <property type="component" value="Unassembled WGS sequence"/>
</dbReference>
<proteinExistence type="predicted"/>
<dbReference type="InterPro" id="IPR033121">
    <property type="entry name" value="PEPTIDASE_A1"/>
</dbReference>
<feature type="compositionally biased region" description="Low complexity" evidence="11">
    <location>
        <begin position="458"/>
        <end position="477"/>
    </location>
</feature>
<evidence type="ECO:0000256" key="8">
    <source>
        <dbReference type="ARBA" id="ARBA00023288"/>
    </source>
</evidence>
<keyword evidence="2" id="KW-1003">Cell membrane</keyword>
<keyword evidence="8" id="KW-0449">Lipoprotein</keyword>
<feature type="active site" evidence="9">
    <location>
        <position position="154"/>
    </location>
</feature>
<evidence type="ECO:0000256" key="9">
    <source>
        <dbReference type="PIRSR" id="PIRSR601461-1"/>
    </source>
</evidence>